<proteinExistence type="predicted"/>
<sequence length="345" mass="38294">MLEFEQAESCSDRSETGLTRRHLMSIALTTGAIGSAILAPDTFAQENNAVTTNALQKLLPGFQQKRLKTSGAEINALVKGEGPPLLLLHGHPQTLACWHKIAPKLAERFTVVLTDLRGYGDSSKPDGGTDHIAYSKREMARDQVEVMRALGFDRFQAVGHDRGGRVLHRLLLDHPDAVSRAVMLDIAPTATMYAKVNKEFATRYMWWFFLIQPAPLPETLIGNNLEFYLQTHINKQNKTPGAIDPVALEEYRRCYTRETLHAVCEDYRAAAGIDLIHDEADSDKRIGCPLLVLWGAKGVVGSSYDVLDTWRAKAKDVRGGSLPCGHYLPEEAPELLLEQLNGFFT</sequence>
<dbReference type="Gene3D" id="3.40.50.1820">
    <property type="entry name" value="alpha/beta hydrolase"/>
    <property type="match status" value="1"/>
</dbReference>
<keyword evidence="2" id="KW-0378">Hydrolase</keyword>
<evidence type="ECO:0000259" key="1">
    <source>
        <dbReference type="Pfam" id="PF00561"/>
    </source>
</evidence>
<name>A0A2U3Q371_9BRAD</name>
<organism evidence="2 3">
    <name type="scientific">Bradyrhizobium vignae</name>
    <dbReference type="NCBI Taxonomy" id="1549949"/>
    <lineage>
        <taxon>Bacteria</taxon>
        <taxon>Pseudomonadati</taxon>
        <taxon>Pseudomonadota</taxon>
        <taxon>Alphaproteobacteria</taxon>
        <taxon>Hyphomicrobiales</taxon>
        <taxon>Nitrobacteraceae</taxon>
        <taxon>Bradyrhizobium</taxon>
    </lineage>
</organism>
<dbReference type="AlphaFoldDB" id="A0A2U3Q371"/>
<dbReference type="GO" id="GO:0016020">
    <property type="term" value="C:membrane"/>
    <property type="evidence" value="ECO:0007669"/>
    <property type="project" value="TreeGrafter"/>
</dbReference>
<feature type="domain" description="AB hydrolase-1" evidence="1">
    <location>
        <begin position="83"/>
        <end position="328"/>
    </location>
</feature>
<dbReference type="EMBL" id="LS398110">
    <property type="protein sequence ID" value="SPP95865.1"/>
    <property type="molecule type" value="Genomic_DNA"/>
</dbReference>
<dbReference type="PANTHER" id="PTHR43798:SF33">
    <property type="entry name" value="HYDROLASE, PUTATIVE (AFU_ORTHOLOGUE AFUA_2G14860)-RELATED"/>
    <property type="match status" value="1"/>
</dbReference>
<dbReference type="SUPFAM" id="SSF53474">
    <property type="entry name" value="alpha/beta-Hydrolases"/>
    <property type="match status" value="1"/>
</dbReference>
<dbReference type="EC" id="3.8.1.3" evidence="2"/>
<dbReference type="InterPro" id="IPR029058">
    <property type="entry name" value="AB_hydrolase_fold"/>
</dbReference>
<accession>A0A2U3Q371</accession>
<dbReference type="GO" id="GO:0018785">
    <property type="term" value="F:haloacetate dehalogenase activity"/>
    <property type="evidence" value="ECO:0007669"/>
    <property type="project" value="UniProtKB-EC"/>
</dbReference>
<evidence type="ECO:0000313" key="2">
    <source>
        <dbReference type="EMBL" id="SPP95865.1"/>
    </source>
</evidence>
<dbReference type="PRINTS" id="PR00111">
    <property type="entry name" value="ABHYDROLASE"/>
</dbReference>
<dbReference type="KEGG" id="bvz:BRAD3257_4896"/>
<reference evidence="2 3" key="1">
    <citation type="submission" date="2018-03" db="EMBL/GenBank/DDBJ databases">
        <authorList>
            <person name="Gully D."/>
        </authorList>
    </citation>
    <scope>NUCLEOTIDE SEQUENCE [LARGE SCALE GENOMIC DNA]</scope>
    <source>
        <strain evidence="2">ORS3257</strain>
    </source>
</reference>
<gene>
    <name evidence="2" type="ORF">BRAD3257_4896</name>
</gene>
<dbReference type="Proteomes" id="UP000246085">
    <property type="component" value="Chromosome BRAD3257"/>
</dbReference>
<protein>
    <submittedName>
        <fullName evidence="2">Fluoroacetate dehalogenase</fullName>
        <ecNumber evidence="2">3.8.1.3</ecNumber>
    </submittedName>
</protein>
<evidence type="ECO:0000313" key="3">
    <source>
        <dbReference type="Proteomes" id="UP000246085"/>
    </source>
</evidence>
<dbReference type="PANTHER" id="PTHR43798">
    <property type="entry name" value="MONOACYLGLYCEROL LIPASE"/>
    <property type="match status" value="1"/>
</dbReference>
<dbReference type="Pfam" id="PF00561">
    <property type="entry name" value="Abhydrolase_1"/>
    <property type="match status" value="1"/>
</dbReference>
<dbReference type="InterPro" id="IPR050266">
    <property type="entry name" value="AB_hydrolase_sf"/>
</dbReference>
<dbReference type="InterPro" id="IPR000073">
    <property type="entry name" value="AB_hydrolase_1"/>
</dbReference>